<proteinExistence type="inferred from homology"/>
<dbReference type="EC" id="3.1.-.-" evidence="10 11"/>
<dbReference type="GO" id="GO:0004386">
    <property type="term" value="F:helicase activity"/>
    <property type="evidence" value="ECO:0007669"/>
    <property type="project" value="UniProtKB-KW"/>
</dbReference>
<feature type="short sequence motif" description="DEAH box" evidence="10">
    <location>
        <begin position="444"/>
        <end position="447"/>
    </location>
</feature>
<dbReference type="InterPro" id="IPR027417">
    <property type="entry name" value="P-loop_NTPase"/>
</dbReference>
<dbReference type="InterPro" id="IPR014001">
    <property type="entry name" value="Helicase_ATP-bd"/>
</dbReference>
<keyword evidence="9" id="KW-0239">DNA-directed DNA polymerase</keyword>
<dbReference type="Pfam" id="PF13307">
    <property type="entry name" value="Helicase_C_2"/>
    <property type="match status" value="1"/>
</dbReference>
<keyword evidence="2" id="KW-0548">Nucleotidyltransferase</keyword>
<evidence type="ECO:0000259" key="12">
    <source>
        <dbReference type="PROSITE" id="PS51192"/>
    </source>
</evidence>
<dbReference type="InterPro" id="IPR006310">
    <property type="entry name" value="DinG"/>
</dbReference>
<evidence type="ECO:0000256" key="7">
    <source>
        <dbReference type="ARBA" id="ARBA00022839"/>
    </source>
</evidence>
<evidence type="ECO:0000256" key="1">
    <source>
        <dbReference type="ARBA" id="ARBA00022679"/>
    </source>
</evidence>
<keyword evidence="1" id="KW-0808">Transferase</keyword>
<name>A0A4Z1DXP1_9STRE</name>
<dbReference type="HAMAP" id="MF_02206">
    <property type="entry name" value="DinG_exonucl"/>
    <property type="match status" value="1"/>
</dbReference>
<evidence type="ECO:0000256" key="10">
    <source>
        <dbReference type="HAMAP-Rule" id="MF_02206"/>
    </source>
</evidence>
<keyword evidence="14" id="KW-0347">Helicase</keyword>
<evidence type="ECO:0000256" key="5">
    <source>
        <dbReference type="ARBA" id="ARBA00022741"/>
    </source>
</evidence>
<dbReference type="SMART" id="SM00491">
    <property type="entry name" value="HELICc2"/>
    <property type="match status" value="1"/>
</dbReference>
<feature type="domain" description="Helicase ATP-binding" evidence="13">
    <location>
        <begin position="236"/>
        <end position="493"/>
    </location>
</feature>
<dbReference type="RefSeq" id="WP_135782549.1">
    <property type="nucleotide sequence ID" value="NZ_MRXY01000007.1"/>
</dbReference>
<evidence type="ECO:0000256" key="6">
    <source>
        <dbReference type="ARBA" id="ARBA00022801"/>
    </source>
</evidence>
<keyword evidence="3" id="KW-0235">DNA replication</keyword>
<organism evidence="14 15">
    <name type="scientific">Streptococcus rubneri</name>
    <dbReference type="NCBI Taxonomy" id="1234680"/>
    <lineage>
        <taxon>Bacteria</taxon>
        <taxon>Bacillati</taxon>
        <taxon>Bacillota</taxon>
        <taxon>Bacilli</taxon>
        <taxon>Lactobacillales</taxon>
        <taxon>Streptococcaceae</taxon>
        <taxon>Streptococcus</taxon>
    </lineage>
</organism>
<dbReference type="CDD" id="cd06127">
    <property type="entry name" value="DEDDh"/>
    <property type="match status" value="1"/>
</dbReference>
<dbReference type="PANTHER" id="PTHR30231:SF41">
    <property type="entry name" value="DNA POLYMERASE III SUBUNIT EPSILON"/>
    <property type="match status" value="1"/>
</dbReference>
<dbReference type="InterPro" id="IPR006054">
    <property type="entry name" value="DnaQ"/>
</dbReference>
<dbReference type="FunFam" id="3.30.420.10:FF:000045">
    <property type="entry name" value="3'-5' exonuclease DinG"/>
    <property type="match status" value="1"/>
</dbReference>
<dbReference type="Gene3D" id="3.40.50.300">
    <property type="entry name" value="P-loop containing nucleotide triphosphate hydrolases"/>
    <property type="match status" value="2"/>
</dbReference>
<reference evidence="14 15" key="1">
    <citation type="submission" date="2019-04" db="EMBL/GenBank/DDBJ databases">
        <title>Genome sequencing of Streptococcus rubneri DSM 26920(T).</title>
        <authorList>
            <person name="Kook J.-K."/>
            <person name="Park S.-N."/>
            <person name="Lim Y.K."/>
        </authorList>
    </citation>
    <scope>NUCLEOTIDE SEQUENCE [LARGE SCALE GENOMIC DNA]</scope>
    <source>
        <strain evidence="14 15">DSM 26920</strain>
    </source>
</reference>
<comment type="caution">
    <text evidence="14">The sequence shown here is derived from an EMBL/GenBank/DDBJ whole genome shotgun (WGS) entry which is preliminary data.</text>
</comment>
<keyword evidence="15" id="KW-1185">Reference proteome</keyword>
<dbReference type="GO" id="GO:0016818">
    <property type="term" value="F:hydrolase activity, acting on acid anhydrides, in phosphorus-containing anhydrides"/>
    <property type="evidence" value="ECO:0007669"/>
    <property type="project" value="InterPro"/>
</dbReference>
<dbReference type="InterPro" id="IPR011545">
    <property type="entry name" value="DEAD/DEAH_box_helicase_dom"/>
</dbReference>
<evidence type="ECO:0000256" key="11">
    <source>
        <dbReference type="RuleBase" id="RU364106"/>
    </source>
</evidence>
<dbReference type="PANTHER" id="PTHR30231">
    <property type="entry name" value="DNA POLYMERASE III SUBUNIT EPSILON"/>
    <property type="match status" value="1"/>
</dbReference>
<dbReference type="GO" id="GO:0008408">
    <property type="term" value="F:3'-5' exonuclease activity"/>
    <property type="evidence" value="ECO:0007669"/>
    <property type="project" value="UniProtKB-UniRule"/>
</dbReference>
<dbReference type="GO" id="GO:0003887">
    <property type="term" value="F:DNA-directed DNA polymerase activity"/>
    <property type="evidence" value="ECO:0007669"/>
    <property type="project" value="UniProtKB-KW"/>
</dbReference>
<dbReference type="GO" id="GO:0003677">
    <property type="term" value="F:DNA binding"/>
    <property type="evidence" value="ECO:0007669"/>
    <property type="project" value="InterPro"/>
</dbReference>
<dbReference type="SUPFAM" id="SSF52540">
    <property type="entry name" value="P-loop containing nucleoside triphosphate hydrolases"/>
    <property type="match status" value="1"/>
</dbReference>
<dbReference type="SMART" id="SM00487">
    <property type="entry name" value="DEXDc"/>
    <property type="match status" value="1"/>
</dbReference>
<dbReference type="AlphaFoldDB" id="A0A4Z1DXP1"/>
<keyword evidence="6 10" id="KW-0378">Hydrolase</keyword>
<dbReference type="GO" id="GO:0005524">
    <property type="term" value="F:ATP binding"/>
    <property type="evidence" value="ECO:0007669"/>
    <property type="project" value="UniProtKB-UniRule"/>
</dbReference>
<dbReference type="Pfam" id="PF00270">
    <property type="entry name" value="DEAD"/>
    <property type="match status" value="1"/>
</dbReference>
<evidence type="ECO:0000313" key="14">
    <source>
        <dbReference type="EMBL" id="TGN92239.1"/>
    </source>
</evidence>
<dbReference type="OrthoDB" id="9803913at2"/>
<evidence type="ECO:0000313" key="15">
    <source>
        <dbReference type="Proteomes" id="UP000297986"/>
    </source>
</evidence>
<keyword evidence="8 10" id="KW-0067">ATP-binding</keyword>
<dbReference type="SUPFAM" id="SSF53098">
    <property type="entry name" value="Ribonuclease H-like"/>
    <property type="match status" value="1"/>
</dbReference>
<dbReference type="InterPro" id="IPR012337">
    <property type="entry name" value="RNaseH-like_sf"/>
</dbReference>
<evidence type="ECO:0000256" key="4">
    <source>
        <dbReference type="ARBA" id="ARBA00022722"/>
    </source>
</evidence>
<dbReference type="InterPro" id="IPR014013">
    <property type="entry name" value="Helic_SF1/SF2_ATP-bd_DinG/Rad3"/>
</dbReference>
<evidence type="ECO:0000256" key="2">
    <source>
        <dbReference type="ARBA" id="ARBA00022695"/>
    </source>
</evidence>
<dbReference type="EMBL" id="SRRP01000001">
    <property type="protein sequence ID" value="TGN92239.1"/>
    <property type="molecule type" value="Genomic_DNA"/>
</dbReference>
<keyword evidence="4 10" id="KW-0540">Nuclease</keyword>
<dbReference type="SMART" id="SM00479">
    <property type="entry name" value="EXOIII"/>
    <property type="match status" value="1"/>
</dbReference>
<dbReference type="NCBIfam" id="TIGR00573">
    <property type="entry name" value="dnaq"/>
    <property type="match status" value="1"/>
</dbReference>
<comment type="function">
    <text evidence="10 11">3'-5' exonuclease.</text>
</comment>
<evidence type="ECO:0000259" key="13">
    <source>
        <dbReference type="PROSITE" id="PS51193"/>
    </source>
</evidence>
<sequence>MTTNVKRKYAVVDLEATSASSNAKIIQIGIVIIEDGQIVETYETDVNPHEELDHHICQLTGITDRQLRKAPDFSQVAREVYELVEDAVFVAHNVKFDANLLAESLFWEGFELTTPRIDTVELAQVFFPTLERYNLSSLCEELAIPLDHAHSAISDAQATAQLFLTLREKIASLPTELVETLLALSDNLIYESRILIEDAFEDTSNYSDPDVNSCHGIFLRQTSGVGKSKSLSKQFAINLQLMEMEPRPHQLEFAQFIERSLEAPLDVTTFIEAPTGIGKTFGYLLPLLAQTQDKIVVSVPTKVLQDQIMEKEAQLIKETFQISFHSLKSPQNYLKLDAFYQTLHELEENRLLNRFKMQLLVWLTQTQTGDLNEVGQLHRYANFVHRIRHDGNLSKKSLFYREDFWRKGQEYAKSSRVLLTNHAYLLTRLEDDPSLVENRVLVVDEAQKLYFSLEQFSRASLSMADCMVELQREIETEKSLLKRRILESLQFELNALVKRLDDGGRKLELDGEQVQKIRQDLFELDVPKLSSLKELFHSRYQVFWLDRIQEESHQVLRLHSGRDTLVSIQDFIPESTRVLMVSATLAISRKVNLAAILGVTNYQFLGTEINFHQGQTIFIDREFPDLTNLSQEELASELASYIDDLASFDLPVFILFTSKELLLETSQQMLVPHLAQYKNGDATNIKRRFDRGETSVILGSGSFWEGVDFAQQCQLIQVIPRIPFDNPSDFLVQKINQRIRLEGKNPFYDYSLPLAILRMKQALGRSNRFAEQESIVILLDQRLLNRQYGPQIQTSLKKIAPLTIVSRDEVMETLDQFRRRE</sequence>
<protein>
    <recommendedName>
        <fullName evidence="10 11">3'-5' exonuclease DinG</fullName>
        <ecNumber evidence="10 11">3.1.-.-</ecNumber>
    </recommendedName>
</protein>
<dbReference type="GO" id="GO:0045004">
    <property type="term" value="P:DNA replication proofreading"/>
    <property type="evidence" value="ECO:0007669"/>
    <property type="project" value="TreeGrafter"/>
</dbReference>
<dbReference type="NCBIfam" id="TIGR01407">
    <property type="entry name" value="dinG_rel"/>
    <property type="match status" value="1"/>
</dbReference>
<comment type="similarity">
    <text evidence="10 11">Belongs to the helicase family. DinG subfamily. Type 2 sub-subfamily.</text>
</comment>
<dbReference type="InterPro" id="IPR036397">
    <property type="entry name" value="RNaseH_sf"/>
</dbReference>
<dbReference type="PROSITE" id="PS51192">
    <property type="entry name" value="HELICASE_ATP_BIND_1"/>
    <property type="match status" value="1"/>
</dbReference>
<dbReference type="InterPro" id="IPR006555">
    <property type="entry name" value="ATP-dep_Helicase_C"/>
</dbReference>
<dbReference type="NCBIfam" id="NF005569">
    <property type="entry name" value="PRK07246.1"/>
    <property type="match status" value="1"/>
</dbReference>
<dbReference type="Proteomes" id="UP000297986">
    <property type="component" value="Unassembled WGS sequence"/>
</dbReference>
<feature type="binding site" evidence="10">
    <location>
        <begin position="273"/>
        <end position="280"/>
    </location>
    <ligand>
        <name>ATP</name>
        <dbReference type="ChEBI" id="CHEBI:30616"/>
    </ligand>
</feature>
<gene>
    <name evidence="10 11" type="primary">dinG</name>
    <name evidence="14" type="ORF">E5S68_04680</name>
</gene>
<keyword evidence="7 10" id="KW-0269">Exonuclease</keyword>
<evidence type="ECO:0000256" key="3">
    <source>
        <dbReference type="ARBA" id="ARBA00022705"/>
    </source>
</evidence>
<accession>A0A4Z1DXP1</accession>
<dbReference type="Gene3D" id="3.30.420.10">
    <property type="entry name" value="Ribonuclease H-like superfamily/Ribonuclease H"/>
    <property type="match status" value="1"/>
</dbReference>
<evidence type="ECO:0000256" key="9">
    <source>
        <dbReference type="ARBA" id="ARBA00022932"/>
    </source>
</evidence>
<dbReference type="GO" id="GO:0005829">
    <property type="term" value="C:cytosol"/>
    <property type="evidence" value="ECO:0007669"/>
    <property type="project" value="TreeGrafter"/>
</dbReference>
<dbReference type="Pfam" id="PF00929">
    <property type="entry name" value="RNase_T"/>
    <property type="match status" value="1"/>
</dbReference>
<dbReference type="PROSITE" id="PS51193">
    <property type="entry name" value="HELICASE_ATP_BIND_2"/>
    <property type="match status" value="1"/>
</dbReference>
<dbReference type="InterPro" id="IPR013520">
    <property type="entry name" value="Ribonucl_H"/>
</dbReference>
<feature type="domain" description="Helicase ATP-binding" evidence="12">
    <location>
        <begin position="260"/>
        <end position="603"/>
    </location>
</feature>
<evidence type="ECO:0000256" key="8">
    <source>
        <dbReference type="ARBA" id="ARBA00022840"/>
    </source>
</evidence>
<keyword evidence="5 10" id="KW-0547">Nucleotide-binding</keyword>